<accession>A0A0R1W614</accession>
<dbReference type="Gene3D" id="1.10.357.10">
    <property type="entry name" value="Tetracycline Repressor, domain 2"/>
    <property type="match status" value="1"/>
</dbReference>
<proteinExistence type="predicted"/>
<reference evidence="4 5" key="1">
    <citation type="journal article" date="2015" name="Genome Announc.">
        <title>Expanding the biotechnology potential of lactobacilli through comparative genomics of 213 strains and associated genera.</title>
        <authorList>
            <person name="Sun Z."/>
            <person name="Harris H.M."/>
            <person name="McCann A."/>
            <person name="Guo C."/>
            <person name="Argimon S."/>
            <person name="Zhang W."/>
            <person name="Yang X."/>
            <person name="Jeffery I.B."/>
            <person name="Cooney J.C."/>
            <person name="Kagawa T.F."/>
            <person name="Liu W."/>
            <person name="Song Y."/>
            <person name="Salvetti E."/>
            <person name="Wrobel A."/>
            <person name="Rasinkangas P."/>
            <person name="Parkhill J."/>
            <person name="Rea M.C."/>
            <person name="O'Sullivan O."/>
            <person name="Ritari J."/>
            <person name="Douillard F.P."/>
            <person name="Paul Ross R."/>
            <person name="Yang R."/>
            <person name="Briner A.E."/>
            <person name="Felis G.E."/>
            <person name="de Vos W.M."/>
            <person name="Barrangou R."/>
            <person name="Klaenhammer T.R."/>
            <person name="Caufield P.W."/>
            <person name="Cui Y."/>
            <person name="Zhang H."/>
            <person name="O'Toole P.W."/>
        </authorList>
    </citation>
    <scope>NUCLEOTIDE SEQUENCE [LARGE SCALE GENOMIC DNA]</scope>
    <source>
        <strain evidence="4 5">DSM 5007</strain>
    </source>
</reference>
<dbReference type="eggNOG" id="COG1309">
    <property type="taxonomic scope" value="Bacteria"/>
</dbReference>
<dbReference type="Proteomes" id="UP000051820">
    <property type="component" value="Unassembled WGS sequence"/>
</dbReference>
<dbReference type="SUPFAM" id="SSF46689">
    <property type="entry name" value="Homeodomain-like"/>
    <property type="match status" value="1"/>
</dbReference>
<dbReference type="GO" id="GO:0003677">
    <property type="term" value="F:DNA binding"/>
    <property type="evidence" value="ECO:0007669"/>
    <property type="project" value="UniProtKB-UniRule"/>
</dbReference>
<protein>
    <submittedName>
        <fullName evidence="4">TetR family transcriptional regulator</fullName>
    </submittedName>
</protein>
<dbReference type="PATRIC" id="fig|1423807.3.peg.1700"/>
<evidence type="ECO:0000256" key="2">
    <source>
        <dbReference type="PROSITE-ProRule" id="PRU00335"/>
    </source>
</evidence>
<dbReference type="InterPro" id="IPR039532">
    <property type="entry name" value="TetR_C_Firmicutes"/>
</dbReference>
<dbReference type="InterPro" id="IPR050624">
    <property type="entry name" value="HTH-type_Tx_Regulator"/>
</dbReference>
<dbReference type="EMBL" id="AZGF01000004">
    <property type="protein sequence ID" value="KRM12973.1"/>
    <property type="molecule type" value="Genomic_DNA"/>
</dbReference>
<dbReference type="InterPro" id="IPR009057">
    <property type="entry name" value="Homeodomain-like_sf"/>
</dbReference>
<evidence type="ECO:0000313" key="4">
    <source>
        <dbReference type="EMBL" id="KRM12973.1"/>
    </source>
</evidence>
<evidence type="ECO:0000313" key="5">
    <source>
        <dbReference type="Proteomes" id="UP000051820"/>
    </source>
</evidence>
<evidence type="ECO:0000256" key="1">
    <source>
        <dbReference type="ARBA" id="ARBA00023125"/>
    </source>
</evidence>
<dbReference type="Pfam" id="PF14278">
    <property type="entry name" value="TetR_C_8"/>
    <property type="match status" value="1"/>
</dbReference>
<keyword evidence="1 2" id="KW-0238">DNA-binding</keyword>
<dbReference type="PANTHER" id="PTHR43479">
    <property type="entry name" value="ACREF/ENVCD OPERON REPRESSOR-RELATED"/>
    <property type="match status" value="1"/>
</dbReference>
<sequence>MEVFVMANPYSKEQKQLSQESLQIALFSLMKVKKFNEISVSELSKKAGISRMAFYRNYDSKEDVLGDYFDRSILPFYQFLNQIEDKQPTMISRSYFEYIDLHSELFEVIISSGAESLLISHFTHFVSKFYLDNVSSIPFTGDYARYWNSFVSAGLYQMTIDWIKDQKKTPISLLAQVASKLAG</sequence>
<comment type="caution">
    <text evidence="4">The sequence shown here is derived from an EMBL/GenBank/DDBJ whole genome shotgun (WGS) entry which is preliminary data.</text>
</comment>
<name>A0A0R1W614_9LACO</name>
<feature type="domain" description="HTH tetR-type" evidence="3">
    <location>
        <begin position="16"/>
        <end position="76"/>
    </location>
</feature>
<feature type="DNA-binding region" description="H-T-H motif" evidence="2">
    <location>
        <begin position="39"/>
        <end position="58"/>
    </location>
</feature>
<dbReference type="AlphaFoldDB" id="A0A0R1W614"/>
<dbReference type="STRING" id="1423807.FD16_GL001659"/>
<keyword evidence="5" id="KW-1185">Reference proteome</keyword>
<dbReference type="InterPro" id="IPR001647">
    <property type="entry name" value="HTH_TetR"/>
</dbReference>
<evidence type="ECO:0000259" key="3">
    <source>
        <dbReference type="PROSITE" id="PS50977"/>
    </source>
</evidence>
<gene>
    <name evidence="4" type="ORF">FD16_GL001659</name>
</gene>
<dbReference type="Pfam" id="PF00440">
    <property type="entry name" value="TetR_N"/>
    <property type="match status" value="1"/>
</dbReference>
<organism evidence="4 5">
    <name type="scientific">Paucilactobacillus suebicus DSM 5007 = KCTC 3549</name>
    <dbReference type="NCBI Taxonomy" id="1423807"/>
    <lineage>
        <taxon>Bacteria</taxon>
        <taxon>Bacillati</taxon>
        <taxon>Bacillota</taxon>
        <taxon>Bacilli</taxon>
        <taxon>Lactobacillales</taxon>
        <taxon>Lactobacillaceae</taxon>
        <taxon>Paucilactobacillus</taxon>
    </lineage>
</organism>
<dbReference type="PROSITE" id="PS50977">
    <property type="entry name" value="HTH_TETR_2"/>
    <property type="match status" value="1"/>
</dbReference>
<dbReference type="PANTHER" id="PTHR43479:SF11">
    <property type="entry name" value="ACREF_ENVCD OPERON REPRESSOR-RELATED"/>
    <property type="match status" value="1"/>
</dbReference>